<dbReference type="CDD" id="cd00096">
    <property type="entry name" value="Ig"/>
    <property type="match status" value="1"/>
</dbReference>
<dbReference type="InterPro" id="IPR007110">
    <property type="entry name" value="Ig-like_dom"/>
</dbReference>
<dbReference type="InterPro" id="IPR013783">
    <property type="entry name" value="Ig-like_fold"/>
</dbReference>
<comment type="subcellular location">
    <subcellularLocation>
        <location evidence="1">Membrane</location>
        <topology evidence="1">Single-pass type I membrane protein</topology>
    </subcellularLocation>
</comment>
<dbReference type="InterPro" id="IPR036179">
    <property type="entry name" value="Ig-like_dom_sf"/>
</dbReference>
<dbReference type="SUPFAM" id="SSF48726">
    <property type="entry name" value="Immunoglobulin"/>
    <property type="match status" value="4"/>
</dbReference>
<keyword evidence="3" id="KW-1015">Disulfide bond</keyword>
<evidence type="ECO:0000259" key="7">
    <source>
        <dbReference type="PROSITE" id="PS50835"/>
    </source>
</evidence>
<sequence length="648" mass="72739">MWTVNDLFVDEGSSVILNCTCILSEQEVTWHGPNRSASSSKRDENNTMPYTAGSELNPQLSSTKIKVIRYNTTEKCILEITNFSTLDEGTYKCENFKIETQLFKVFVKSKPTNLTITTSSENQSMTVVEGRNSSLLCQVHSGRPKEELKLVVNDTITENGSGGVIYNFTPRKTDHNVSVSCEASSDIMSFPLMKKTRLNVHFKPTTDCTLEPKQLIEGRGAKLCCVVESNPRSNITCIMVDNDRRRLDTPKGGCLVWSLINRTQDGRYKCIAENYLGSDSSTLKVQVFCSDSSTLKVQVFYPPKVTIVYNITNGTLKLECSPSGVPNNYTFMQLEHRSEFNEHIRFLNFSNDGSVLRTSIEDVGIQDTGIYVCNVSNDVPDQYGRTFQSGKTFVELEDAPVFLGDDIIRYAKIGEVISISAVVYNRYEIRFNTTIQSKINIIHKLKISRSFVKVRKMFHGSSITLNASQLQVSFQLDLMTQKNFTIYNLKICNTYGCRDIKIDIRIDTSKNASQTEDLGEDTQGQSVENRLYQSREIVNSDNPAHVLQAQANGGYVYHAIASSSQAEPIRNEQRYLSGSHLNYSEVVFEAGPSSNSDIIHGANDKTIYSEIDLASSARFDHDCSDTSSDEDFIYIDGIVNLERTNEIK</sequence>
<keyword evidence="2" id="KW-0472">Membrane</keyword>
<dbReference type="GO" id="GO:0005886">
    <property type="term" value="C:plasma membrane"/>
    <property type="evidence" value="ECO:0007669"/>
    <property type="project" value="TreeGrafter"/>
</dbReference>
<dbReference type="InterPro" id="IPR051275">
    <property type="entry name" value="Cell_adhesion_signaling"/>
</dbReference>
<evidence type="ECO:0000256" key="2">
    <source>
        <dbReference type="ARBA" id="ARBA00023136"/>
    </source>
</evidence>
<evidence type="ECO:0000256" key="4">
    <source>
        <dbReference type="ARBA" id="ARBA00023180"/>
    </source>
</evidence>
<dbReference type="PANTHER" id="PTHR11640:SF31">
    <property type="entry name" value="IRREGULAR CHIASM C-ROUGHEST PROTEIN-RELATED"/>
    <property type="match status" value="1"/>
</dbReference>
<protein>
    <recommendedName>
        <fullName evidence="7">Ig-like domain-containing protein</fullName>
    </recommendedName>
</protein>
<organism evidence="8 9">
    <name type="scientific">Mytilus coruscus</name>
    <name type="common">Sea mussel</name>
    <dbReference type="NCBI Taxonomy" id="42192"/>
    <lineage>
        <taxon>Eukaryota</taxon>
        <taxon>Metazoa</taxon>
        <taxon>Spiralia</taxon>
        <taxon>Lophotrochozoa</taxon>
        <taxon>Mollusca</taxon>
        <taxon>Bivalvia</taxon>
        <taxon>Autobranchia</taxon>
        <taxon>Pteriomorphia</taxon>
        <taxon>Mytilida</taxon>
        <taxon>Mytiloidea</taxon>
        <taxon>Mytilidae</taxon>
        <taxon>Mytilinae</taxon>
        <taxon>Mytilus</taxon>
    </lineage>
</organism>
<dbReference type="OrthoDB" id="6087233at2759"/>
<keyword evidence="4" id="KW-0325">Glycoprotein</keyword>
<evidence type="ECO:0000313" key="8">
    <source>
        <dbReference type="EMBL" id="CAC5399970.1"/>
    </source>
</evidence>
<dbReference type="AlphaFoldDB" id="A0A6J8CYI6"/>
<reference evidence="8 9" key="1">
    <citation type="submission" date="2020-06" db="EMBL/GenBank/DDBJ databases">
        <authorList>
            <person name="Li R."/>
            <person name="Bekaert M."/>
        </authorList>
    </citation>
    <scope>NUCLEOTIDE SEQUENCE [LARGE SCALE GENOMIC DNA]</scope>
    <source>
        <strain evidence="9">wild</strain>
    </source>
</reference>
<dbReference type="GO" id="GO:0050839">
    <property type="term" value="F:cell adhesion molecule binding"/>
    <property type="evidence" value="ECO:0007669"/>
    <property type="project" value="TreeGrafter"/>
</dbReference>
<feature type="region of interest" description="Disordered" evidence="6">
    <location>
        <begin position="31"/>
        <end position="55"/>
    </location>
</feature>
<gene>
    <name evidence="8" type="ORF">MCOR_34191</name>
</gene>
<feature type="compositionally biased region" description="Polar residues" evidence="6">
    <location>
        <begin position="46"/>
        <end position="55"/>
    </location>
</feature>
<dbReference type="PROSITE" id="PS50835">
    <property type="entry name" value="IG_LIKE"/>
    <property type="match status" value="2"/>
</dbReference>
<evidence type="ECO:0000256" key="5">
    <source>
        <dbReference type="ARBA" id="ARBA00023319"/>
    </source>
</evidence>
<name>A0A6J8CYI6_MYTCO</name>
<feature type="domain" description="Ig-like" evidence="7">
    <location>
        <begin position="1"/>
        <end position="93"/>
    </location>
</feature>
<proteinExistence type="predicted"/>
<evidence type="ECO:0000256" key="3">
    <source>
        <dbReference type="ARBA" id="ARBA00023157"/>
    </source>
</evidence>
<dbReference type="GO" id="GO:0005911">
    <property type="term" value="C:cell-cell junction"/>
    <property type="evidence" value="ECO:0007669"/>
    <property type="project" value="TreeGrafter"/>
</dbReference>
<dbReference type="InterPro" id="IPR003599">
    <property type="entry name" value="Ig_sub"/>
</dbReference>
<accession>A0A6J8CYI6</accession>
<dbReference type="Gene3D" id="2.60.40.10">
    <property type="entry name" value="Immunoglobulins"/>
    <property type="match status" value="4"/>
</dbReference>
<evidence type="ECO:0000313" key="9">
    <source>
        <dbReference type="Proteomes" id="UP000507470"/>
    </source>
</evidence>
<feature type="domain" description="Ig-like" evidence="7">
    <location>
        <begin position="303"/>
        <end position="377"/>
    </location>
</feature>
<keyword evidence="5" id="KW-0393">Immunoglobulin domain</keyword>
<dbReference type="PANTHER" id="PTHR11640">
    <property type="entry name" value="NEPHRIN"/>
    <property type="match status" value="1"/>
</dbReference>
<dbReference type="GO" id="GO:0098609">
    <property type="term" value="P:cell-cell adhesion"/>
    <property type="evidence" value="ECO:0007669"/>
    <property type="project" value="TreeGrafter"/>
</dbReference>
<evidence type="ECO:0000256" key="6">
    <source>
        <dbReference type="SAM" id="MobiDB-lite"/>
    </source>
</evidence>
<keyword evidence="9" id="KW-1185">Reference proteome</keyword>
<evidence type="ECO:0000256" key="1">
    <source>
        <dbReference type="ARBA" id="ARBA00004479"/>
    </source>
</evidence>
<dbReference type="EMBL" id="CACVKT020006148">
    <property type="protein sequence ID" value="CAC5399970.1"/>
    <property type="molecule type" value="Genomic_DNA"/>
</dbReference>
<dbReference type="SMART" id="SM00409">
    <property type="entry name" value="IG"/>
    <property type="match status" value="3"/>
</dbReference>
<dbReference type="Proteomes" id="UP000507470">
    <property type="component" value="Unassembled WGS sequence"/>
</dbReference>